<sequence>MELLKYLFNPHLDLPQRTMSHKSYCIDRLTRLPEELLIVICRQLSPVDIVSLSLCNHRLHTLFCNYYQFPTLRSDRLSIFIRLEKDLPEYFACDVCNFLHRYDGSESFGPSGLVHHRSSQLPCVRKGYQWKAEFIGGSSTSLRTHQDFAHSAHRVSFLHIKLAMRRYWYGPRSGINTDCLAFTQVLERPHPWQELGLSSSLCQNIRFLFSIEAQIWPEPLGVHIRMQDIVLFDLWEDSKTEVPPMSHPMWSYEICRHTPLDPKAAEIESVYNGDSSSFPFTCTKCNTVSLVEFRRIDCRLALVMTRWINVGAGIHRDDPLWKFHAYKCNYEPRTHRDNLLWRLRARYSMDGMMPDELSSSLMLQSPRVCFERTASLSFQDLRSRNISYLRGDRYKKGQPFTYEQKPDFWHISYK</sequence>
<evidence type="ECO:0000313" key="3">
    <source>
        <dbReference type="Proteomes" id="UP001152592"/>
    </source>
</evidence>
<dbReference type="SUPFAM" id="SSF81383">
    <property type="entry name" value="F-box domain"/>
    <property type="match status" value="1"/>
</dbReference>
<accession>A0A9W4JRJ3</accession>
<dbReference type="CDD" id="cd09917">
    <property type="entry name" value="F-box_SF"/>
    <property type="match status" value="1"/>
</dbReference>
<protein>
    <recommendedName>
        <fullName evidence="1">F-box domain-containing protein</fullName>
    </recommendedName>
</protein>
<dbReference type="InterPro" id="IPR001810">
    <property type="entry name" value="F-box_dom"/>
</dbReference>
<reference evidence="2" key="1">
    <citation type="submission" date="2021-07" db="EMBL/GenBank/DDBJ databases">
        <authorList>
            <person name="Branca A.L. A."/>
        </authorList>
    </citation>
    <scope>NUCLEOTIDE SEQUENCE</scope>
</reference>
<comment type="caution">
    <text evidence="2">The sequence shown here is derived from an EMBL/GenBank/DDBJ whole genome shotgun (WGS) entry which is preliminary data.</text>
</comment>
<organism evidence="2 3">
    <name type="scientific">Penicillium salamii</name>
    <dbReference type="NCBI Taxonomy" id="1612424"/>
    <lineage>
        <taxon>Eukaryota</taxon>
        <taxon>Fungi</taxon>
        <taxon>Dikarya</taxon>
        <taxon>Ascomycota</taxon>
        <taxon>Pezizomycotina</taxon>
        <taxon>Eurotiomycetes</taxon>
        <taxon>Eurotiomycetidae</taxon>
        <taxon>Eurotiales</taxon>
        <taxon>Aspergillaceae</taxon>
        <taxon>Penicillium</taxon>
    </lineage>
</organism>
<dbReference type="EMBL" id="CAJVPD010000265">
    <property type="protein sequence ID" value="CAG8410165.1"/>
    <property type="molecule type" value="Genomic_DNA"/>
</dbReference>
<dbReference type="InterPro" id="IPR036047">
    <property type="entry name" value="F-box-like_dom_sf"/>
</dbReference>
<dbReference type="PROSITE" id="PS50181">
    <property type="entry name" value="FBOX"/>
    <property type="match status" value="1"/>
</dbReference>
<name>A0A9W4JRJ3_9EURO</name>
<dbReference type="OrthoDB" id="47007at2759"/>
<dbReference type="Proteomes" id="UP001152592">
    <property type="component" value="Unassembled WGS sequence"/>
</dbReference>
<evidence type="ECO:0000259" key="1">
    <source>
        <dbReference type="PROSITE" id="PS50181"/>
    </source>
</evidence>
<proteinExistence type="predicted"/>
<evidence type="ECO:0000313" key="2">
    <source>
        <dbReference type="EMBL" id="CAG8410165.1"/>
    </source>
</evidence>
<gene>
    <name evidence="2" type="ORF">PSALAMII_LOCUS8606</name>
</gene>
<dbReference type="AlphaFoldDB" id="A0A9W4JRJ3"/>
<dbReference type="Pfam" id="PF00646">
    <property type="entry name" value="F-box"/>
    <property type="match status" value="1"/>
</dbReference>
<feature type="domain" description="F-box" evidence="1">
    <location>
        <begin position="26"/>
        <end position="72"/>
    </location>
</feature>